<feature type="compositionally biased region" description="Basic and acidic residues" evidence="1">
    <location>
        <begin position="196"/>
        <end position="214"/>
    </location>
</feature>
<sequence length="289" mass="32634">MAPHTHKRTRDEGDSSAAASHAKKARKGFKVGPQNLPDGPWKRKIDKKKAQLIEKAKVKKAYSKVRERELGSALARKPRRRDEPSSNPEDAKEVKNDQEEPVVAVSEDESSDDDEDGGIKVDWEEPTEPAAIKPSQTPAPAAAASQPATTEEDEIHPDRQAMLENGGEPENPNEIAVRQRQQTQDGAAPPAAVPSDRFDADLARRSRSRNKPDYFAKQLAQAEKRKAEAEERTRDFERRRAEREKKIAEREVYRKRVAKARREDKNGRRKLGRESDLLLDKIKRMVGKS</sequence>
<proteinExistence type="predicted"/>
<keyword evidence="3" id="KW-1185">Reference proteome</keyword>
<feature type="compositionally biased region" description="Low complexity" evidence="1">
    <location>
        <begin position="134"/>
        <end position="149"/>
    </location>
</feature>
<dbReference type="OrthoDB" id="2135053at2759"/>
<feature type="compositionally biased region" description="Basic and acidic residues" evidence="1">
    <location>
        <begin position="80"/>
        <end position="98"/>
    </location>
</feature>
<feature type="compositionally biased region" description="Low complexity" evidence="1">
    <location>
        <begin position="164"/>
        <end position="174"/>
    </location>
</feature>
<evidence type="ECO:0008006" key="4">
    <source>
        <dbReference type="Google" id="ProtNLM"/>
    </source>
</evidence>
<evidence type="ECO:0000313" key="3">
    <source>
        <dbReference type="Proteomes" id="UP000813385"/>
    </source>
</evidence>
<dbReference type="Proteomes" id="UP000813385">
    <property type="component" value="Unassembled WGS sequence"/>
</dbReference>
<feature type="region of interest" description="Disordered" evidence="1">
    <location>
        <begin position="1"/>
        <end position="248"/>
    </location>
</feature>
<comment type="caution">
    <text evidence="2">The sequence shown here is derived from an EMBL/GenBank/DDBJ whole genome shotgun (WGS) entry which is preliminary data.</text>
</comment>
<name>A0A8K0TMI4_9PEZI</name>
<reference evidence="2" key="1">
    <citation type="journal article" date="2021" name="Nat. Commun.">
        <title>Genetic determinants of endophytism in the Arabidopsis root mycobiome.</title>
        <authorList>
            <person name="Mesny F."/>
            <person name="Miyauchi S."/>
            <person name="Thiergart T."/>
            <person name="Pickel B."/>
            <person name="Atanasova L."/>
            <person name="Karlsson M."/>
            <person name="Huettel B."/>
            <person name="Barry K.W."/>
            <person name="Haridas S."/>
            <person name="Chen C."/>
            <person name="Bauer D."/>
            <person name="Andreopoulos W."/>
            <person name="Pangilinan J."/>
            <person name="LaButti K."/>
            <person name="Riley R."/>
            <person name="Lipzen A."/>
            <person name="Clum A."/>
            <person name="Drula E."/>
            <person name="Henrissat B."/>
            <person name="Kohler A."/>
            <person name="Grigoriev I.V."/>
            <person name="Martin F.M."/>
            <person name="Hacquard S."/>
        </authorList>
    </citation>
    <scope>NUCLEOTIDE SEQUENCE</scope>
    <source>
        <strain evidence="2">MPI-CAGE-AT-0016</strain>
    </source>
</reference>
<organism evidence="2 3">
    <name type="scientific">Plectosphaerella cucumerina</name>
    <dbReference type="NCBI Taxonomy" id="40658"/>
    <lineage>
        <taxon>Eukaryota</taxon>
        <taxon>Fungi</taxon>
        <taxon>Dikarya</taxon>
        <taxon>Ascomycota</taxon>
        <taxon>Pezizomycotina</taxon>
        <taxon>Sordariomycetes</taxon>
        <taxon>Hypocreomycetidae</taxon>
        <taxon>Glomerellales</taxon>
        <taxon>Plectosphaerellaceae</taxon>
        <taxon>Plectosphaerella</taxon>
    </lineage>
</organism>
<dbReference type="EMBL" id="JAGPXD010000001">
    <property type="protein sequence ID" value="KAH7375054.1"/>
    <property type="molecule type" value="Genomic_DNA"/>
</dbReference>
<feature type="compositionally biased region" description="Basic and acidic residues" evidence="1">
    <location>
        <begin position="222"/>
        <end position="248"/>
    </location>
</feature>
<evidence type="ECO:0000256" key="1">
    <source>
        <dbReference type="SAM" id="MobiDB-lite"/>
    </source>
</evidence>
<feature type="compositionally biased region" description="Basic and acidic residues" evidence="1">
    <location>
        <begin position="40"/>
        <end position="56"/>
    </location>
</feature>
<dbReference type="PANTHER" id="PTHR41805:SF1">
    <property type="entry name" value="RRNA-PROCESSING PROTEIN FYV7"/>
    <property type="match status" value="1"/>
</dbReference>
<gene>
    <name evidence="2" type="ORF">B0T11DRAFT_269639</name>
</gene>
<dbReference type="AlphaFoldDB" id="A0A8K0TMI4"/>
<accession>A0A8K0TMI4</accession>
<dbReference type="PANTHER" id="PTHR41805">
    <property type="entry name" value="EXPRESSED PROTEIN"/>
    <property type="match status" value="1"/>
</dbReference>
<evidence type="ECO:0000313" key="2">
    <source>
        <dbReference type="EMBL" id="KAH7375054.1"/>
    </source>
</evidence>
<feature type="compositionally biased region" description="Acidic residues" evidence="1">
    <location>
        <begin position="106"/>
        <end position="116"/>
    </location>
</feature>
<protein>
    <recommendedName>
        <fullName evidence="4">rRNA-processing protein FYV7</fullName>
    </recommendedName>
</protein>